<keyword evidence="3" id="KW-0238">DNA-binding</keyword>
<comment type="similarity">
    <text evidence="1">Belongs to the type-I restriction system S methylase family.</text>
</comment>
<dbReference type="Proteomes" id="UP000216411">
    <property type="component" value="Unassembled WGS sequence"/>
</dbReference>
<dbReference type="PANTHER" id="PTHR30408:SF12">
    <property type="entry name" value="TYPE I RESTRICTION ENZYME MJAVIII SPECIFICITY SUBUNIT"/>
    <property type="match status" value="1"/>
</dbReference>
<sequence length="201" mass="22718">MSVIELSELTSKILTGMVVSRIENKKGVKKGALDVLTLKSISSGIIDKDQIQNIEISKQAADDKLTQYGDIIIKMNKPYDSVYIEREYTGMLIPSFCCLIRGIDKEIVDPYYLVGFLNSSFAKDYLYTSNSSSAASLLKIRDIKKLPVPLPELTEQQSIGNVFRLCSQRQLLFTKLKSQELKLAENIVMDSVREVFKIHEK</sequence>
<accession>A0A371JBJ4</accession>
<evidence type="ECO:0000256" key="1">
    <source>
        <dbReference type="ARBA" id="ARBA00010923"/>
    </source>
</evidence>
<dbReference type="OrthoDB" id="5360691at2"/>
<protein>
    <recommendedName>
        <fullName evidence="4">Type I restriction modification DNA specificity domain-containing protein</fullName>
    </recommendedName>
</protein>
<dbReference type="SUPFAM" id="SSF116734">
    <property type="entry name" value="DNA methylase specificity domain"/>
    <property type="match status" value="1"/>
</dbReference>
<dbReference type="RefSeq" id="WP_094377482.1">
    <property type="nucleotide sequence ID" value="NZ_NOKA02000047.1"/>
</dbReference>
<evidence type="ECO:0000259" key="4">
    <source>
        <dbReference type="Pfam" id="PF01420"/>
    </source>
</evidence>
<dbReference type="Gene3D" id="3.90.220.20">
    <property type="entry name" value="DNA methylase specificity domains"/>
    <property type="match status" value="1"/>
</dbReference>
<dbReference type="InterPro" id="IPR000055">
    <property type="entry name" value="Restrct_endonuc_typeI_TRD"/>
</dbReference>
<keyword evidence="6" id="KW-1185">Reference proteome</keyword>
<evidence type="ECO:0000256" key="3">
    <source>
        <dbReference type="ARBA" id="ARBA00023125"/>
    </source>
</evidence>
<dbReference type="InterPro" id="IPR044946">
    <property type="entry name" value="Restrct_endonuc_typeI_TRD_sf"/>
</dbReference>
<comment type="caution">
    <text evidence="5">The sequence shown here is derived from an EMBL/GenBank/DDBJ whole genome shotgun (WGS) entry which is preliminary data.</text>
</comment>
<dbReference type="InterPro" id="IPR052021">
    <property type="entry name" value="Type-I_RS_S_subunit"/>
</dbReference>
<reference evidence="5 6" key="1">
    <citation type="journal article" date="2017" name="Genome Announc.">
        <title>Draft Genome Sequence of a Sporulating and Motile Strain of Lachnotalea glycerini Isolated from Water in Quebec City, Canada.</title>
        <authorList>
            <person name="Maheux A.F."/>
            <person name="Boudreau D.K."/>
            <person name="Berube E."/>
            <person name="Boissinot M."/>
            <person name="Raymond F."/>
            <person name="Brodeur S."/>
            <person name="Corbeil J."/>
            <person name="Isabel S."/>
            <person name="Omar R.F."/>
            <person name="Bergeron M.G."/>
        </authorList>
    </citation>
    <scope>NUCLEOTIDE SEQUENCE [LARGE SCALE GENOMIC DNA]</scope>
    <source>
        <strain evidence="5 6">CCRI-19302</strain>
    </source>
</reference>
<gene>
    <name evidence="5" type="ORF">CG710_016230</name>
</gene>
<feature type="domain" description="Type I restriction modification DNA specificity" evidence="4">
    <location>
        <begin position="58"/>
        <end position="165"/>
    </location>
</feature>
<dbReference type="AlphaFoldDB" id="A0A371JBJ4"/>
<evidence type="ECO:0000256" key="2">
    <source>
        <dbReference type="ARBA" id="ARBA00022747"/>
    </source>
</evidence>
<evidence type="ECO:0000313" key="5">
    <source>
        <dbReference type="EMBL" id="RDY30129.1"/>
    </source>
</evidence>
<name>A0A371JBJ4_9FIRM</name>
<keyword evidence="2" id="KW-0680">Restriction system</keyword>
<dbReference type="GO" id="GO:0009307">
    <property type="term" value="P:DNA restriction-modification system"/>
    <property type="evidence" value="ECO:0007669"/>
    <property type="project" value="UniProtKB-KW"/>
</dbReference>
<dbReference type="EMBL" id="NOKA02000047">
    <property type="protein sequence ID" value="RDY30129.1"/>
    <property type="molecule type" value="Genomic_DNA"/>
</dbReference>
<organism evidence="5 6">
    <name type="scientific">Lachnotalea glycerini</name>
    <dbReference type="NCBI Taxonomy" id="1763509"/>
    <lineage>
        <taxon>Bacteria</taxon>
        <taxon>Bacillati</taxon>
        <taxon>Bacillota</taxon>
        <taxon>Clostridia</taxon>
        <taxon>Lachnospirales</taxon>
        <taxon>Lachnospiraceae</taxon>
        <taxon>Lachnotalea</taxon>
    </lineage>
</organism>
<evidence type="ECO:0000313" key="6">
    <source>
        <dbReference type="Proteomes" id="UP000216411"/>
    </source>
</evidence>
<proteinExistence type="inferred from homology"/>
<dbReference type="PANTHER" id="PTHR30408">
    <property type="entry name" value="TYPE-1 RESTRICTION ENZYME ECOKI SPECIFICITY PROTEIN"/>
    <property type="match status" value="1"/>
</dbReference>
<dbReference type="GO" id="GO:0003677">
    <property type="term" value="F:DNA binding"/>
    <property type="evidence" value="ECO:0007669"/>
    <property type="project" value="UniProtKB-KW"/>
</dbReference>
<dbReference type="Pfam" id="PF01420">
    <property type="entry name" value="Methylase_S"/>
    <property type="match status" value="1"/>
</dbReference>